<evidence type="ECO:0000256" key="1">
    <source>
        <dbReference type="ARBA" id="ARBA00022468"/>
    </source>
</evidence>
<keyword evidence="9" id="KW-1185">Reference proteome</keyword>
<dbReference type="OrthoDB" id="10266696at2759"/>
<dbReference type="EMBL" id="MU151062">
    <property type="protein sequence ID" value="KAF9453317.1"/>
    <property type="molecule type" value="Genomic_DNA"/>
</dbReference>
<feature type="compositionally biased region" description="Polar residues" evidence="6">
    <location>
        <begin position="390"/>
        <end position="416"/>
    </location>
</feature>
<keyword evidence="3 5" id="KW-0863">Zinc-finger</keyword>
<feature type="region of interest" description="Disordered" evidence="6">
    <location>
        <begin position="318"/>
        <end position="439"/>
    </location>
</feature>
<dbReference type="PANTHER" id="PTHR45705">
    <property type="entry name" value="FI20236P1"/>
    <property type="match status" value="1"/>
</dbReference>
<evidence type="ECO:0000256" key="3">
    <source>
        <dbReference type="ARBA" id="ARBA00022771"/>
    </source>
</evidence>
<dbReference type="InterPro" id="IPR037278">
    <property type="entry name" value="ARFGAP/RecO"/>
</dbReference>
<dbReference type="SMART" id="SM00105">
    <property type="entry name" value="ArfGap"/>
    <property type="match status" value="1"/>
</dbReference>
<evidence type="ECO:0000256" key="5">
    <source>
        <dbReference type="PROSITE-ProRule" id="PRU00288"/>
    </source>
</evidence>
<reference evidence="8" key="1">
    <citation type="submission" date="2020-11" db="EMBL/GenBank/DDBJ databases">
        <authorList>
            <consortium name="DOE Joint Genome Institute"/>
            <person name="Ahrendt S."/>
            <person name="Riley R."/>
            <person name="Andreopoulos W."/>
            <person name="Labutti K."/>
            <person name="Pangilinan J."/>
            <person name="Ruiz-Duenas F.J."/>
            <person name="Barrasa J.M."/>
            <person name="Sanchez-Garcia M."/>
            <person name="Camarero S."/>
            <person name="Miyauchi S."/>
            <person name="Serrano A."/>
            <person name="Linde D."/>
            <person name="Babiker R."/>
            <person name="Drula E."/>
            <person name="Ayuso-Fernandez I."/>
            <person name="Pacheco R."/>
            <person name="Padilla G."/>
            <person name="Ferreira P."/>
            <person name="Barriuso J."/>
            <person name="Kellner H."/>
            <person name="Castanera R."/>
            <person name="Alfaro M."/>
            <person name="Ramirez L."/>
            <person name="Pisabarro A.G."/>
            <person name="Kuo A."/>
            <person name="Tritt A."/>
            <person name="Lipzen A."/>
            <person name="He G."/>
            <person name="Yan M."/>
            <person name="Ng V."/>
            <person name="Cullen D."/>
            <person name="Martin F."/>
            <person name="Rosso M.-N."/>
            <person name="Henrissat B."/>
            <person name="Hibbett D."/>
            <person name="Martinez A.T."/>
            <person name="Grigoriev I.V."/>
        </authorList>
    </citation>
    <scope>NUCLEOTIDE SEQUENCE</scope>
    <source>
        <strain evidence="8">MF-IS2</strain>
    </source>
</reference>
<evidence type="ECO:0000313" key="9">
    <source>
        <dbReference type="Proteomes" id="UP000807342"/>
    </source>
</evidence>
<dbReference type="GO" id="GO:0005737">
    <property type="term" value="C:cytoplasm"/>
    <property type="evidence" value="ECO:0007669"/>
    <property type="project" value="TreeGrafter"/>
</dbReference>
<dbReference type="PRINTS" id="PR00405">
    <property type="entry name" value="REVINTRACTNG"/>
</dbReference>
<protein>
    <submittedName>
        <fullName evidence="8">ArfGap-domain-containing protein</fullName>
    </submittedName>
</protein>
<dbReference type="InterPro" id="IPR001164">
    <property type="entry name" value="ArfGAP_dom"/>
</dbReference>
<evidence type="ECO:0000259" key="7">
    <source>
        <dbReference type="PROSITE" id="PS50115"/>
    </source>
</evidence>
<dbReference type="Gene3D" id="1.10.220.150">
    <property type="entry name" value="Arf GTPase activating protein"/>
    <property type="match status" value="1"/>
</dbReference>
<dbReference type="InterPro" id="IPR038508">
    <property type="entry name" value="ArfGAP_dom_sf"/>
</dbReference>
<keyword evidence="2" id="KW-0479">Metal-binding</keyword>
<evidence type="ECO:0000256" key="6">
    <source>
        <dbReference type="SAM" id="MobiDB-lite"/>
    </source>
</evidence>
<dbReference type="Proteomes" id="UP000807342">
    <property type="component" value="Unassembled WGS sequence"/>
</dbReference>
<evidence type="ECO:0000313" key="8">
    <source>
        <dbReference type="EMBL" id="KAF9453317.1"/>
    </source>
</evidence>
<dbReference type="InterPro" id="IPR051718">
    <property type="entry name" value="ARF_GTPase-activating"/>
</dbReference>
<feature type="compositionally biased region" description="Polar residues" evidence="6">
    <location>
        <begin position="327"/>
        <end position="364"/>
    </location>
</feature>
<organism evidence="8 9">
    <name type="scientific">Macrolepiota fuliginosa MF-IS2</name>
    <dbReference type="NCBI Taxonomy" id="1400762"/>
    <lineage>
        <taxon>Eukaryota</taxon>
        <taxon>Fungi</taxon>
        <taxon>Dikarya</taxon>
        <taxon>Basidiomycota</taxon>
        <taxon>Agaricomycotina</taxon>
        <taxon>Agaricomycetes</taxon>
        <taxon>Agaricomycetidae</taxon>
        <taxon>Agaricales</taxon>
        <taxon>Agaricineae</taxon>
        <taxon>Agaricaceae</taxon>
        <taxon>Macrolepiota</taxon>
    </lineage>
</organism>
<evidence type="ECO:0000256" key="4">
    <source>
        <dbReference type="ARBA" id="ARBA00022833"/>
    </source>
</evidence>
<evidence type="ECO:0000256" key="2">
    <source>
        <dbReference type="ARBA" id="ARBA00022723"/>
    </source>
</evidence>
<dbReference type="CDD" id="cd08204">
    <property type="entry name" value="ArfGap"/>
    <property type="match status" value="1"/>
</dbReference>
<proteinExistence type="predicted"/>
<keyword evidence="1" id="KW-0343">GTPase activation</keyword>
<feature type="region of interest" description="Disordered" evidence="6">
    <location>
        <begin position="98"/>
        <end position="121"/>
    </location>
</feature>
<comment type="caution">
    <text evidence="8">The sequence shown here is derived from an EMBL/GenBank/DDBJ whole genome shotgun (WGS) entry which is preliminary data.</text>
</comment>
<accession>A0A9P5XKV4</accession>
<keyword evidence="4" id="KW-0862">Zinc</keyword>
<dbReference type="FunFam" id="1.10.220.150:FF:000009">
    <property type="entry name" value="stromal membrane-associated protein 1 isoform X1"/>
    <property type="match status" value="1"/>
</dbReference>
<name>A0A9P5XKV4_9AGAR</name>
<sequence length="498" mass="53450">MSSSQTMSTSSGTNKLATERNQRIVLELVSVPGNDVCADCKTRNPRWASYNLGIFICVGCASVHRKIGTHVSKVKSLTLDSWTKEQVDRMKEMGNLKSNAIYNPNEVRHPPPPKLDDPARDNDLEQYIRSKYEYRRFIDRKALVASKLGPSRSASSVVPRTSTSQTQSVPKPTPPPESKTATDIAATMFSTAQPQLQPRMIPSQPALTTLHSAPPRSVSQPVLSQNIPKAATVKPEGVWADLISLQGPSANASLPLQYQAHPAYNGMPMNNSSPARLPNFGASPFGNMTASTMGLPANNASLNPFPQQSIAGNPFAQQSFSTQTSSPLYSNSAPMPSFQSNSPQIPSGFGQANTPFQQQVTSVPFYQPQPQPSTLTPPQSQPQFLSSSPNAQFLPSHSPQPQATTPNLSLQQNPALQSGFGSNNGLGMGGASYMTPSPQPMMNGMPGQAQMTMQPSGTFNSGFMQPQQAMAMGNNPFGQMQFTQGGGFPTQGPQWGPL</sequence>
<gene>
    <name evidence="8" type="ORF">P691DRAFT_801126</name>
</gene>
<dbReference type="AlphaFoldDB" id="A0A9P5XKV4"/>
<feature type="region of interest" description="Disordered" evidence="6">
    <location>
        <begin position="149"/>
        <end position="180"/>
    </location>
</feature>
<feature type="domain" description="Arf-GAP" evidence="7">
    <location>
        <begin position="22"/>
        <end position="145"/>
    </location>
</feature>
<dbReference type="GO" id="GO:0005096">
    <property type="term" value="F:GTPase activator activity"/>
    <property type="evidence" value="ECO:0007669"/>
    <property type="project" value="UniProtKB-KW"/>
</dbReference>
<feature type="compositionally biased region" description="Low complexity" evidence="6">
    <location>
        <begin position="372"/>
        <end position="389"/>
    </location>
</feature>
<dbReference type="SUPFAM" id="SSF57863">
    <property type="entry name" value="ArfGap/RecO-like zinc finger"/>
    <property type="match status" value="1"/>
</dbReference>
<feature type="compositionally biased region" description="Basic and acidic residues" evidence="6">
    <location>
        <begin position="106"/>
        <end position="121"/>
    </location>
</feature>
<dbReference type="Pfam" id="PF01412">
    <property type="entry name" value="ArfGap"/>
    <property type="match status" value="1"/>
</dbReference>
<dbReference type="PANTHER" id="PTHR45705:SF1">
    <property type="entry name" value="FI20236P1"/>
    <property type="match status" value="1"/>
</dbReference>
<feature type="compositionally biased region" description="Polar residues" evidence="6">
    <location>
        <begin position="152"/>
        <end position="170"/>
    </location>
</feature>
<dbReference type="PROSITE" id="PS50115">
    <property type="entry name" value="ARFGAP"/>
    <property type="match status" value="1"/>
</dbReference>
<dbReference type="GO" id="GO:0008270">
    <property type="term" value="F:zinc ion binding"/>
    <property type="evidence" value="ECO:0007669"/>
    <property type="project" value="UniProtKB-KW"/>
</dbReference>